<name>A0AA88JB04_FICCA</name>
<dbReference type="InterPro" id="IPR003107">
    <property type="entry name" value="HAT"/>
</dbReference>
<dbReference type="AlphaFoldDB" id="A0AA88JB04"/>
<dbReference type="InterPro" id="IPR057300">
    <property type="entry name" value="OB_Rrp5"/>
</dbReference>
<dbReference type="SUPFAM" id="SSF48452">
    <property type="entry name" value="TPR-like"/>
    <property type="match status" value="1"/>
</dbReference>
<comment type="caution">
    <text evidence="4">The sequence shown here is derived from an EMBL/GenBank/DDBJ whole genome shotgun (WGS) entry which is preliminary data.</text>
</comment>
<dbReference type="PANTHER" id="PTHR23270:SF10">
    <property type="entry name" value="PROTEIN RRP5 HOMOLOG"/>
    <property type="match status" value="1"/>
</dbReference>
<feature type="domain" description="S1 motif" evidence="3">
    <location>
        <begin position="96"/>
        <end position="167"/>
    </location>
</feature>
<gene>
    <name evidence="4" type="ORF">TIFTF001_036343</name>
</gene>
<proteinExistence type="predicted"/>
<evidence type="ECO:0000256" key="2">
    <source>
        <dbReference type="ARBA" id="ARBA00022552"/>
    </source>
</evidence>
<evidence type="ECO:0000256" key="1">
    <source>
        <dbReference type="ARBA" id="ARBA00004604"/>
    </source>
</evidence>
<dbReference type="Pfam" id="PF24682">
    <property type="entry name" value="OB_RRP5"/>
    <property type="match status" value="1"/>
</dbReference>
<dbReference type="InterPro" id="IPR012340">
    <property type="entry name" value="NA-bd_OB-fold"/>
</dbReference>
<accession>A0AA88JB04</accession>
<evidence type="ECO:0000313" key="5">
    <source>
        <dbReference type="Proteomes" id="UP001187192"/>
    </source>
</evidence>
<dbReference type="InterPro" id="IPR045209">
    <property type="entry name" value="Rrp5"/>
</dbReference>
<dbReference type="InterPro" id="IPR011990">
    <property type="entry name" value="TPR-like_helical_dom_sf"/>
</dbReference>
<dbReference type="PANTHER" id="PTHR23270">
    <property type="entry name" value="PROGRAMMED CELL DEATH PROTEIN 11 PRE-RRNA PROCESSING PROTEIN RRP5"/>
    <property type="match status" value="1"/>
</dbReference>
<evidence type="ECO:0000313" key="4">
    <source>
        <dbReference type="EMBL" id="GMN67280.1"/>
    </source>
</evidence>
<sequence length="468" mass="53999">MRKSGSLDTEVGYASKFDSNSRKFPQKQFLNGQSVTATIMALPSPSTAERLLLLLNSISESETNSSKRAKKSRYKLGSGSGREDELTTEEFNFTTGQHITGYVYKVDKEWVWLTISRNVRAQLFILDSSCDPSELDEFKKRFHVGKIVTGHVLTVNKDEKLLRLVVAACSTTCSFHLWLHHGWQSIQNTSRRTPTKFVEKIEDLYPNTMGYIKNVTPKGCFIFLSRKLDAKILLSNLSDGYVKDHEKEFPIGKLDGLCHKSELSDDHIDIKTEYRAGERARAKILKREIIAAEKRLLEKDVPRTTEEFEKLYMAFAFSIADVEKARSIAERALQIINIREESEKLNIWVAYFNLENEYGNPPDVWLRQIQWFLNQQKDRVVQSIVNRALLSLPKHKHTILELKCGEIRLGDIDVIRALFERATCLSLPAKKMKFLFKKYLEYEKSLDDEERNEYIKKTAMDYVESTLA</sequence>
<protein>
    <recommendedName>
        <fullName evidence="3">S1 motif domain-containing protein</fullName>
    </recommendedName>
</protein>
<reference evidence="4" key="1">
    <citation type="submission" date="2023-07" db="EMBL/GenBank/DDBJ databases">
        <title>draft genome sequence of fig (Ficus carica).</title>
        <authorList>
            <person name="Takahashi T."/>
            <person name="Nishimura K."/>
        </authorList>
    </citation>
    <scope>NUCLEOTIDE SEQUENCE</scope>
</reference>
<dbReference type="SUPFAM" id="SSF50249">
    <property type="entry name" value="Nucleic acid-binding proteins"/>
    <property type="match status" value="2"/>
</dbReference>
<comment type="subcellular location">
    <subcellularLocation>
        <location evidence="1">Nucleus</location>
        <location evidence="1">Nucleolus</location>
    </subcellularLocation>
</comment>
<dbReference type="SMART" id="SM00386">
    <property type="entry name" value="HAT"/>
    <property type="match status" value="2"/>
</dbReference>
<dbReference type="Proteomes" id="UP001187192">
    <property type="component" value="Unassembled WGS sequence"/>
</dbReference>
<keyword evidence="5" id="KW-1185">Reference proteome</keyword>
<dbReference type="GO" id="GO:0032040">
    <property type="term" value="C:small-subunit processome"/>
    <property type="evidence" value="ECO:0007669"/>
    <property type="project" value="TreeGrafter"/>
</dbReference>
<dbReference type="EMBL" id="BTGU01000429">
    <property type="protein sequence ID" value="GMN67280.1"/>
    <property type="molecule type" value="Genomic_DNA"/>
</dbReference>
<dbReference type="GO" id="GO:0006364">
    <property type="term" value="P:rRNA processing"/>
    <property type="evidence" value="ECO:0007669"/>
    <property type="project" value="UniProtKB-KW"/>
</dbReference>
<dbReference type="GO" id="GO:0003723">
    <property type="term" value="F:RNA binding"/>
    <property type="evidence" value="ECO:0007669"/>
    <property type="project" value="TreeGrafter"/>
</dbReference>
<dbReference type="PROSITE" id="PS50126">
    <property type="entry name" value="S1"/>
    <property type="match status" value="1"/>
</dbReference>
<dbReference type="Gene3D" id="1.25.40.10">
    <property type="entry name" value="Tetratricopeptide repeat domain"/>
    <property type="match status" value="1"/>
</dbReference>
<organism evidence="4 5">
    <name type="scientific">Ficus carica</name>
    <name type="common">Common fig</name>
    <dbReference type="NCBI Taxonomy" id="3494"/>
    <lineage>
        <taxon>Eukaryota</taxon>
        <taxon>Viridiplantae</taxon>
        <taxon>Streptophyta</taxon>
        <taxon>Embryophyta</taxon>
        <taxon>Tracheophyta</taxon>
        <taxon>Spermatophyta</taxon>
        <taxon>Magnoliopsida</taxon>
        <taxon>eudicotyledons</taxon>
        <taxon>Gunneridae</taxon>
        <taxon>Pentapetalae</taxon>
        <taxon>rosids</taxon>
        <taxon>fabids</taxon>
        <taxon>Rosales</taxon>
        <taxon>Moraceae</taxon>
        <taxon>Ficeae</taxon>
        <taxon>Ficus</taxon>
    </lineage>
</organism>
<dbReference type="InterPro" id="IPR003029">
    <property type="entry name" value="S1_domain"/>
</dbReference>
<dbReference type="Gene3D" id="2.40.50.140">
    <property type="entry name" value="Nucleic acid-binding proteins"/>
    <property type="match status" value="1"/>
</dbReference>
<dbReference type="CDD" id="cd05703">
    <property type="entry name" value="S1_Rrp5_repeat_hs12_sc9"/>
    <property type="match status" value="1"/>
</dbReference>
<keyword evidence="2" id="KW-0698">rRNA processing</keyword>
<evidence type="ECO:0000259" key="3">
    <source>
        <dbReference type="PROSITE" id="PS50126"/>
    </source>
</evidence>